<evidence type="ECO:0000313" key="1">
    <source>
        <dbReference type="EMBL" id="KAK3387388.1"/>
    </source>
</evidence>
<accession>A0AAE0NTE5</accession>
<reference evidence="1" key="1">
    <citation type="journal article" date="2023" name="Mol. Phylogenet. Evol.">
        <title>Genome-scale phylogeny and comparative genomics of the fungal order Sordariales.</title>
        <authorList>
            <person name="Hensen N."/>
            <person name="Bonometti L."/>
            <person name="Westerberg I."/>
            <person name="Brannstrom I.O."/>
            <person name="Guillou S."/>
            <person name="Cros-Aarteil S."/>
            <person name="Calhoun S."/>
            <person name="Haridas S."/>
            <person name="Kuo A."/>
            <person name="Mondo S."/>
            <person name="Pangilinan J."/>
            <person name="Riley R."/>
            <person name="LaButti K."/>
            <person name="Andreopoulos B."/>
            <person name="Lipzen A."/>
            <person name="Chen C."/>
            <person name="Yan M."/>
            <person name="Daum C."/>
            <person name="Ng V."/>
            <person name="Clum A."/>
            <person name="Steindorff A."/>
            <person name="Ohm R.A."/>
            <person name="Martin F."/>
            <person name="Silar P."/>
            <person name="Natvig D.O."/>
            <person name="Lalanne C."/>
            <person name="Gautier V."/>
            <person name="Ament-Velasquez S.L."/>
            <person name="Kruys A."/>
            <person name="Hutchinson M.I."/>
            <person name="Powell A.J."/>
            <person name="Barry K."/>
            <person name="Miller A.N."/>
            <person name="Grigoriev I.V."/>
            <person name="Debuchy R."/>
            <person name="Gladieux P."/>
            <person name="Hiltunen Thoren M."/>
            <person name="Johannesson H."/>
        </authorList>
    </citation>
    <scope>NUCLEOTIDE SEQUENCE</scope>
    <source>
        <strain evidence="1">CBS 232.78</strain>
    </source>
</reference>
<name>A0AAE0NTE5_9PEZI</name>
<reference evidence="1" key="2">
    <citation type="submission" date="2023-06" db="EMBL/GenBank/DDBJ databases">
        <authorList>
            <consortium name="Lawrence Berkeley National Laboratory"/>
            <person name="Haridas S."/>
            <person name="Hensen N."/>
            <person name="Bonometti L."/>
            <person name="Westerberg I."/>
            <person name="Brannstrom I.O."/>
            <person name="Guillou S."/>
            <person name="Cros-Aarteil S."/>
            <person name="Calhoun S."/>
            <person name="Kuo A."/>
            <person name="Mondo S."/>
            <person name="Pangilinan J."/>
            <person name="Riley R."/>
            <person name="LaButti K."/>
            <person name="Andreopoulos B."/>
            <person name="Lipzen A."/>
            <person name="Chen C."/>
            <person name="Yanf M."/>
            <person name="Daum C."/>
            <person name="Ng V."/>
            <person name="Clum A."/>
            <person name="Steindorff A."/>
            <person name="Ohm R."/>
            <person name="Martin F."/>
            <person name="Silar P."/>
            <person name="Natvig D."/>
            <person name="Lalanne C."/>
            <person name="Gautier V."/>
            <person name="Ament-velasquez S.L."/>
            <person name="Kruys A."/>
            <person name="Hutchinson M.I."/>
            <person name="Powell A.J."/>
            <person name="Barry K."/>
            <person name="Miller A.N."/>
            <person name="Grigoriev I.V."/>
            <person name="Debuchy R."/>
            <person name="Gladieux P."/>
            <person name="Thoren M.H."/>
            <person name="Johannesson H."/>
        </authorList>
    </citation>
    <scope>NUCLEOTIDE SEQUENCE</scope>
    <source>
        <strain evidence="1">CBS 232.78</strain>
    </source>
</reference>
<protein>
    <submittedName>
        <fullName evidence="1">Uncharacterized protein</fullName>
    </submittedName>
</protein>
<evidence type="ECO:0000313" key="2">
    <source>
        <dbReference type="Proteomes" id="UP001285441"/>
    </source>
</evidence>
<dbReference type="AlphaFoldDB" id="A0AAE0NTE5"/>
<keyword evidence="2" id="KW-1185">Reference proteome</keyword>
<organism evidence="1 2">
    <name type="scientific">Podospora didyma</name>
    <dbReference type="NCBI Taxonomy" id="330526"/>
    <lineage>
        <taxon>Eukaryota</taxon>
        <taxon>Fungi</taxon>
        <taxon>Dikarya</taxon>
        <taxon>Ascomycota</taxon>
        <taxon>Pezizomycotina</taxon>
        <taxon>Sordariomycetes</taxon>
        <taxon>Sordariomycetidae</taxon>
        <taxon>Sordariales</taxon>
        <taxon>Podosporaceae</taxon>
        <taxon>Podospora</taxon>
    </lineage>
</organism>
<comment type="caution">
    <text evidence="1">The sequence shown here is derived from an EMBL/GenBank/DDBJ whole genome shotgun (WGS) entry which is preliminary data.</text>
</comment>
<dbReference type="EMBL" id="JAULSW010000003">
    <property type="protein sequence ID" value="KAK3387388.1"/>
    <property type="molecule type" value="Genomic_DNA"/>
</dbReference>
<dbReference type="Proteomes" id="UP001285441">
    <property type="component" value="Unassembled WGS sequence"/>
</dbReference>
<proteinExistence type="predicted"/>
<gene>
    <name evidence="1" type="ORF">B0H63DRAFT_469914</name>
</gene>
<sequence length="252" mass="28356">MTNELTRPWGFLPAMQHLIRNWDLASPLSPAAERASLVSGCIAQDIPPSYAPVLDGTPPRVPTATILAPWRQLEMRKIAYFLWTGYWSDLIILRTYYNGGDGREGGEGEEKGDQNLAGWLEVGEERDVLFDPDALWWRVLDNAEVFAGLGEGDGAWEKVLEVLPELVGRQGDSGGAVRRGVSQAELDEIRQERDPDDWEEAIRFRAFSLSRPSPLLAADKRAFEEDKLKLHSSAAMGMWLRSLNLRPRLWGR</sequence>